<evidence type="ECO:0000256" key="1">
    <source>
        <dbReference type="ARBA" id="ARBA00006547"/>
    </source>
</evidence>
<proteinExistence type="inferred from homology"/>
<keyword evidence="3" id="KW-1185">Reference proteome</keyword>
<dbReference type="InterPro" id="IPR053710">
    <property type="entry name" value="Arylamine_NAT_domain_sf"/>
</dbReference>
<dbReference type="AlphaFoldDB" id="A0AAD6ZVY9"/>
<dbReference type="EMBL" id="JARIHO010000025">
    <property type="protein sequence ID" value="KAJ7342610.1"/>
    <property type="molecule type" value="Genomic_DNA"/>
</dbReference>
<comment type="caution">
    <text evidence="2">The sequence shown here is derived from an EMBL/GenBank/DDBJ whole genome shotgun (WGS) entry which is preliminary data.</text>
</comment>
<protein>
    <submittedName>
        <fullName evidence="2">Arylamine N-acetyltransferase 1</fullName>
    </submittedName>
</protein>
<evidence type="ECO:0000313" key="3">
    <source>
        <dbReference type="Proteomes" id="UP001218218"/>
    </source>
</evidence>
<organism evidence="2 3">
    <name type="scientific">Mycena albidolilacea</name>
    <dbReference type="NCBI Taxonomy" id="1033008"/>
    <lineage>
        <taxon>Eukaryota</taxon>
        <taxon>Fungi</taxon>
        <taxon>Dikarya</taxon>
        <taxon>Basidiomycota</taxon>
        <taxon>Agaricomycotina</taxon>
        <taxon>Agaricomycetes</taxon>
        <taxon>Agaricomycetidae</taxon>
        <taxon>Agaricales</taxon>
        <taxon>Marasmiineae</taxon>
        <taxon>Mycenaceae</taxon>
        <taxon>Mycena</taxon>
    </lineage>
</organism>
<dbReference type="InterPro" id="IPR038765">
    <property type="entry name" value="Papain-like_cys_pep_sf"/>
</dbReference>
<dbReference type="Pfam" id="PF00797">
    <property type="entry name" value="Acetyltransf_2"/>
    <property type="match status" value="1"/>
</dbReference>
<dbReference type="Gene3D" id="3.30.2140.20">
    <property type="match status" value="1"/>
</dbReference>
<comment type="similarity">
    <text evidence="1">Belongs to the arylamine N-acetyltransferase family.</text>
</comment>
<dbReference type="PANTHER" id="PTHR11786">
    <property type="entry name" value="N-HYDROXYARYLAMINE O-ACETYLTRANSFERASE"/>
    <property type="match status" value="1"/>
</dbReference>
<accession>A0AAD6ZVY9</accession>
<dbReference type="GO" id="GO:0016407">
    <property type="term" value="F:acetyltransferase activity"/>
    <property type="evidence" value="ECO:0007669"/>
    <property type="project" value="InterPro"/>
</dbReference>
<dbReference type="Proteomes" id="UP001218218">
    <property type="component" value="Unassembled WGS sequence"/>
</dbReference>
<dbReference type="PANTHER" id="PTHR11786:SF0">
    <property type="entry name" value="ARYLAMINE N-ACETYLTRANSFERASE 4-RELATED"/>
    <property type="match status" value="1"/>
</dbReference>
<name>A0AAD6ZVY9_9AGAR</name>
<sequence length="349" mass="38553">MSFPADPYAQAKLNRADAGAYLERIKLPATLLDSPPSLSLLSTLFLSHLEEIPKDTSPLHVPEEQWDGPSTPIKLSSAFTNMPLGASAFDRIVHENKGAFCFSINASFASFLRYFGFTISELVGRSFKSLGNDPTTHPDGWKWGTLTHQLLVAGWPDHPDRYLVDGAWGPWNLAKPIKLTTDPAGETILGLNDFEAYRLSYEELPLSLHMTPPVDNIPGYTLYRRIAPVGTPHALPITPNSPGYWSPLFHFLPVSVPLADFALYHHFSASHEMASFTAFWLITRIIPGSGGARRSMMYAEKAGEGTRAKVYTTGGPEAQGSDEGRDVEWVEMDTGTVKAYLTKEFGFKF</sequence>
<evidence type="ECO:0000313" key="2">
    <source>
        <dbReference type="EMBL" id="KAJ7342610.1"/>
    </source>
</evidence>
<dbReference type="SUPFAM" id="SSF54001">
    <property type="entry name" value="Cysteine proteinases"/>
    <property type="match status" value="1"/>
</dbReference>
<dbReference type="InterPro" id="IPR001447">
    <property type="entry name" value="Arylamine_N-AcTrfase"/>
</dbReference>
<gene>
    <name evidence="2" type="ORF">DFH08DRAFT_915583</name>
</gene>
<reference evidence="2" key="1">
    <citation type="submission" date="2023-03" db="EMBL/GenBank/DDBJ databases">
        <title>Massive genome expansion in bonnet fungi (Mycena s.s.) driven by repeated elements and novel gene families across ecological guilds.</title>
        <authorList>
            <consortium name="Lawrence Berkeley National Laboratory"/>
            <person name="Harder C.B."/>
            <person name="Miyauchi S."/>
            <person name="Viragh M."/>
            <person name="Kuo A."/>
            <person name="Thoen E."/>
            <person name="Andreopoulos B."/>
            <person name="Lu D."/>
            <person name="Skrede I."/>
            <person name="Drula E."/>
            <person name="Henrissat B."/>
            <person name="Morin E."/>
            <person name="Kohler A."/>
            <person name="Barry K."/>
            <person name="LaButti K."/>
            <person name="Morin E."/>
            <person name="Salamov A."/>
            <person name="Lipzen A."/>
            <person name="Mereny Z."/>
            <person name="Hegedus B."/>
            <person name="Baldrian P."/>
            <person name="Stursova M."/>
            <person name="Weitz H."/>
            <person name="Taylor A."/>
            <person name="Grigoriev I.V."/>
            <person name="Nagy L.G."/>
            <person name="Martin F."/>
            <person name="Kauserud H."/>
        </authorList>
    </citation>
    <scope>NUCLEOTIDE SEQUENCE</scope>
    <source>
        <strain evidence="2">CBHHK002</strain>
    </source>
</reference>